<gene>
    <name evidence="2" type="ORF">JOF56_006532</name>
</gene>
<dbReference type="Proteomes" id="UP001519332">
    <property type="component" value="Unassembled WGS sequence"/>
</dbReference>
<feature type="chain" id="PRO_5045403003" evidence="1">
    <location>
        <begin position="29"/>
        <end position="206"/>
    </location>
</feature>
<evidence type="ECO:0000313" key="3">
    <source>
        <dbReference type="Proteomes" id="UP001519332"/>
    </source>
</evidence>
<comment type="caution">
    <text evidence="2">The sequence shown here is derived from an EMBL/GenBank/DDBJ whole genome shotgun (WGS) entry which is preliminary data.</text>
</comment>
<reference evidence="2 3" key="1">
    <citation type="submission" date="2021-03" db="EMBL/GenBank/DDBJ databases">
        <title>Sequencing the genomes of 1000 actinobacteria strains.</title>
        <authorList>
            <person name="Klenk H.-P."/>
        </authorList>
    </citation>
    <scope>NUCLEOTIDE SEQUENCE [LARGE SCALE GENOMIC DNA]</scope>
    <source>
        <strain evidence="2 3">DSM 46670</strain>
    </source>
</reference>
<accession>A0ABS4TP12</accession>
<name>A0ABS4TP12_9PSEU</name>
<evidence type="ECO:0000313" key="2">
    <source>
        <dbReference type="EMBL" id="MBP2326147.1"/>
    </source>
</evidence>
<protein>
    <submittedName>
        <fullName evidence="2">Uncharacterized protein</fullName>
    </submittedName>
</protein>
<organism evidence="2 3">
    <name type="scientific">Kibdelosporangium banguiense</name>
    <dbReference type="NCBI Taxonomy" id="1365924"/>
    <lineage>
        <taxon>Bacteria</taxon>
        <taxon>Bacillati</taxon>
        <taxon>Actinomycetota</taxon>
        <taxon>Actinomycetes</taxon>
        <taxon>Pseudonocardiales</taxon>
        <taxon>Pseudonocardiaceae</taxon>
        <taxon>Kibdelosporangium</taxon>
    </lineage>
</organism>
<dbReference type="EMBL" id="JAGINW010000001">
    <property type="protein sequence ID" value="MBP2326147.1"/>
    <property type="molecule type" value="Genomic_DNA"/>
</dbReference>
<keyword evidence="1" id="KW-0732">Signal</keyword>
<feature type="signal peptide" evidence="1">
    <location>
        <begin position="1"/>
        <end position="28"/>
    </location>
</feature>
<evidence type="ECO:0000256" key="1">
    <source>
        <dbReference type="SAM" id="SignalP"/>
    </source>
</evidence>
<sequence>MPNFLRRAALLLAALLTLTVVGSGQASASPYHGKLCWPIWSNGQLKIYCIDIQVKWPWEKYFECWMCGPAFDWSHDPVIREDIRGRVGEEIVSGLSLLGQAEFTRDPAQRAKLEAEAMGAFTTAARLSDKSVMKLGAAGVADPQKNTLQRLDLDWLNAAGTDVGNGIWMLQRSFADPAAAPRLRAMAAAEFAEAYDELSQQEVLGG</sequence>
<proteinExistence type="predicted"/>
<dbReference type="RefSeq" id="WP_209643245.1">
    <property type="nucleotide sequence ID" value="NZ_JAGINW010000001.1"/>
</dbReference>
<keyword evidence="3" id="KW-1185">Reference proteome</keyword>